<sequence length="43" mass="5108">MLRTIGVSEDFCDDTFGVKRRMHQHLCQFLESVPLFLRRVVVK</sequence>
<proteinExistence type="predicted"/>
<reference evidence="1 2" key="1">
    <citation type="submission" date="2018-06" db="EMBL/GenBank/DDBJ databases">
        <authorList>
            <consortium name="Pathogen Informatics"/>
            <person name="Doyle S."/>
        </authorList>
    </citation>
    <scope>NUCLEOTIDE SEQUENCE [LARGE SCALE GENOMIC DNA]</scope>
    <source>
        <strain evidence="1 2">NCTC8009</strain>
    </source>
</reference>
<evidence type="ECO:0000313" key="2">
    <source>
        <dbReference type="Proteomes" id="UP000250991"/>
    </source>
</evidence>
<name>A0A2X3LQ64_ECOLX</name>
<protein>
    <submittedName>
        <fullName evidence="1">Uncharacterized protein</fullName>
    </submittedName>
</protein>
<accession>A0A2X3LQ64</accession>
<dbReference type="Proteomes" id="UP000250991">
    <property type="component" value="Unassembled WGS sequence"/>
</dbReference>
<organism evidence="1 2">
    <name type="scientific">Escherichia coli</name>
    <dbReference type="NCBI Taxonomy" id="562"/>
    <lineage>
        <taxon>Bacteria</taxon>
        <taxon>Pseudomonadati</taxon>
        <taxon>Pseudomonadota</taxon>
        <taxon>Gammaproteobacteria</taxon>
        <taxon>Enterobacterales</taxon>
        <taxon>Enterobacteriaceae</taxon>
        <taxon>Escherichia</taxon>
    </lineage>
</organism>
<dbReference type="AlphaFoldDB" id="A0A2X3LQ64"/>
<gene>
    <name evidence="1" type="ORF">NCTC8009_01399</name>
</gene>
<dbReference type="EMBL" id="UARW01000010">
    <property type="protein sequence ID" value="SQD00989.1"/>
    <property type="molecule type" value="Genomic_DNA"/>
</dbReference>
<evidence type="ECO:0000313" key="1">
    <source>
        <dbReference type="EMBL" id="SQD00989.1"/>
    </source>
</evidence>